<evidence type="ECO:0000313" key="2">
    <source>
        <dbReference type="Proteomes" id="UP000006329"/>
    </source>
</evidence>
<evidence type="ECO:0000313" key="1">
    <source>
        <dbReference type="EMBL" id="EKO34312.1"/>
    </source>
</evidence>
<name>A0A0E2BS79_9LEPT</name>
<organism evidence="1 2">
    <name type="scientific">Leptospira santarosai str. MOR084</name>
    <dbReference type="NCBI Taxonomy" id="1049984"/>
    <lineage>
        <taxon>Bacteria</taxon>
        <taxon>Pseudomonadati</taxon>
        <taxon>Spirochaetota</taxon>
        <taxon>Spirochaetia</taxon>
        <taxon>Leptospirales</taxon>
        <taxon>Leptospiraceae</taxon>
        <taxon>Leptospira</taxon>
    </lineage>
</organism>
<dbReference type="RefSeq" id="WP_004475692.1">
    <property type="nucleotide sequence ID" value="NZ_AHON02000032.1"/>
</dbReference>
<gene>
    <name evidence="1" type="ORF">LEP1GSC179_1861</name>
</gene>
<keyword evidence="2" id="KW-1185">Reference proteome</keyword>
<reference evidence="1" key="1">
    <citation type="submission" date="2012-10" db="EMBL/GenBank/DDBJ databases">
        <authorList>
            <person name="Harkins D.M."/>
            <person name="Durkin A.S."/>
            <person name="Brinkac L.M."/>
            <person name="Haft D.H."/>
            <person name="Selengut J.D."/>
            <person name="Sanka R."/>
            <person name="DePew J."/>
            <person name="Purushe J."/>
            <person name="Matthias M.A."/>
            <person name="Vinetz J.M."/>
            <person name="Sutton G.G."/>
            <person name="Nierman W.C."/>
            <person name="Fouts D.E."/>
        </authorList>
    </citation>
    <scope>NUCLEOTIDE SEQUENCE [LARGE SCALE GENOMIC DNA]</scope>
    <source>
        <strain evidence="1">MOR084</strain>
    </source>
</reference>
<comment type="caution">
    <text evidence="1">The sequence shown here is derived from an EMBL/GenBank/DDBJ whole genome shotgun (WGS) entry which is preliminary data.</text>
</comment>
<accession>A0A0E2BS79</accession>
<dbReference type="EMBL" id="AHON02000032">
    <property type="protein sequence ID" value="EKO34312.1"/>
    <property type="molecule type" value="Genomic_DNA"/>
</dbReference>
<sequence>MNLILERSKFVTYYTYIDTIFEKIPGFRNYNYFISDLEYNHCEDPRLHKDDFFITGLELYEIVQKEKIQFLWGVLSAFKSVAKLTPPFPYADGNPAFWQGSPQSQADDAEFEIVCWDSCRTLFIGVSEEIQQSLKILYPDIKNLDEENRKRKKPNTISHNFD</sequence>
<proteinExistence type="predicted"/>
<dbReference type="AlphaFoldDB" id="A0A0E2BS79"/>
<protein>
    <submittedName>
        <fullName evidence="1">Uncharacterized protein</fullName>
    </submittedName>
</protein>
<dbReference type="Proteomes" id="UP000006329">
    <property type="component" value="Unassembled WGS sequence"/>
</dbReference>